<name>A0AAJ6VYQ2_9ACAR</name>
<dbReference type="FunFam" id="2.30.110.10:FF:000005">
    <property type="entry name" value="NAD(P)H-hydrate epimerase"/>
    <property type="match status" value="1"/>
</dbReference>
<dbReference type="RefSeq" id="XP_003744446.1">
    <property type="nucleotide sequence ID" value="XM_003744398.2"/>
</dbReference>
<dbReference type="HAMAP" id="MF_01629">
    <property type="entry name" value="PdxH"/>
    <property type="match status" value="1"/>
</dbReference>
<dbReference type="PANTHER" id="PTHR10851">
    <property type="entry name" value="PYRIDOXINE-5-PHOSPHATE OXIDASE"/>
    <property type="match status" value="1"/>
</dbReference>
<comment type="pathway">
    <text evidence="4">Cofactor metabolism; pyridoxal 5'-phosphate salvage; pyridoxal 5'-phosphate from pyridoxine 5'-phosphate: step 1/1.</text>
</comment>
<dbReference type="Pfam" id="PF01243">
    <property type="entry name" value="PNPOx_N"/>
    <property type="match status" value="1"/>
</dbReference>
<evidence type="ECO:0000256" key="2">
    <source>
        <dbReference type="ARBA" id="ARBA00003691"/>
    </source>
</evidence>
<evidence type="ECO:0000256" key="8">
    <source>
        <dbReference type="ARBA" id="ARBA00022630"/>
    </source>
</evidence>
<dbReference type="PANTHER" id="PTHR10851:SF0">
    <property type="entry name" value="PYRIDOXINE-5'-PHOSPHATE OXIDASE"/>
    <property type="match status" value="1"/>
</dbReference>
<dbReference type="NCBIfam" id="NF004231">
    <property type="entry name" value="PRK05679.1"/>
    <property type="match status" value="1"/>
</dbReference>
<comment type="similarity">
    <text evidence="5">Belongs to the pyridoxamine 5'-phosphate oxidase family.</text>
</comment>
<dbReference type="Gene3D" id="2.30.110.10">
    <property type="entry name" value="Electron Transport, Fmn-binding Protein, Chain A"/>
    <property type="match status" value="1"/>
</dbReference>
<keyword evidence="14" id="KW-1185">Reference proteome</keyword>
<dbReference type="InterPro" id="IPR012349">
    <property type="entry name" value="Split_barrel_FMN-bd"/>
</dbReference>
<dbReference type="GO" id="GO:0008615">
    <property type="term" value="P:pyridoxine biosynthetic process"/>
    <property type="evidence" value="ECO:0007669"/>
    <property type="project" value="UniProtKB-KW"/>
</dbReference>
<dbReference type="InterPro" id="IPR019740">
    <property type="entry name" value="Pyridox_Oxase_CS"/>
</dbReference>
<evidence type="ECO:0000256" key="6">
    <source>
        <dbReference type="ARBA" id="ARBA00011738"/>
    </source>
</evidence>
<sequence>MIHKVLRGIMTSTSLREMRKPYKAIWDVLREDKLPKREPVALFDHWFTEAKDSGHTFETNAVAVASATPEGIPSVRMVLLKGFNEDGFVFFTNYDSRKGRELLANPKAAMLFYWDQQHRQVRIEGKVGKISREESEKYFHTRPRGSRISALLSKQSTVVESRKVLDDEHAALTEKYADESKEIPCPENWGGLILVPEKFEFWQGQTSRLHDRLIFRRPSSKVEEDSSEFGWFLERLAP</sequence>
<comment type="cofactor">
    <cofactor evidence="1">
        <name>FMN</name>
        <dbReference type="ChEBI" id="CHEBI:58210"/>
    </cofactor>
</comment>
<evidence type="ECO:0000256" key="3">
    <source>
        <dbReference type="ARBA" id="ARBA00004738"/>
    </source>
</evidence>
<keyword evidence="8" id="KW-0285">Flavoprotein</keyword>
<dbReference type="InterPro" id="IPR000659">
    <property type="entry name" value="Pyridox_Oxase"/>
</dbReference>
<feature type="domain" description="Pyridoxine 5'-phosphate oxidase dimerisation C-terminal" evidence="13">
    <location>
        <begin position="189"/>
        <end position="238"/>
    </location>
</feature>
<keyword evidence="10" id="KW-0560">Oxidoreductase</keyword>
<dbReference type="InterPro" id="IPR011576">
    <property type="entry name" value="Pyridox_Oxase_N"/>
</dbReference>
<evidence type="ECO:0000259" key="12">
    <source>
        <dbReference type="Pfam" id="PF01243"/>
    </source>
</evidence>
<dbReference type="GeneID" id="100902791"/>
<dbReference type="GO" id="GO:0010181">
    <property type="term" value="F:FMN binding"/>
    <property type="evidence" value="ECO:0007669"/>
    <property type="project" value="InterPro"/>
</dbReference>
<dbReference type="Proteomes" id="UP000694867">
    <property type="component" value="Unplaced"/>
</dbReference>
<dbReference type="GO" id="GO:0004733">
    <property type="term" value="F:pyridoxamine phosphate oxidase activity"/>
    <property type="evidence" value="ECO:0007669"/>
    <property type="project" value="UniProtKB-EC"/>
</dbReference>
<evidence type="ECO:0000313" key="15">
    <source>
        <dbReference type="RefSeq" id="XP_003744446.1"/>
    </source>
</evidence>
<evidence type="ECO:0000256" key="1">
    <source>
        <dbReference type="ARBA" id="ARBA00001917"/>
    </source>
</evidence>
<dbReference type="EC" id="1.4.3.5" evidence="7"/>
<dbReference type="SUPFAM" id="SSF50475">
    <property type="entry name" value="FMN-binding split barrel"/>
    <property type="match status" value="1"/>
</dbReference>
<feature type="domain" description="Pyridoxamine 5'-phosphate oxidase N-terminal" evidence="12">
    <location>
        <begin position="58"/>
        <end position="167"/>
    </location>
</feature>
<dbReference type="KEGG" id="goe:100902791"/>
<comment type="pathway">
    <text evidence="3">Cofactor metabolism; pyridoxal 5'-phosphate salvage; pyridoxal 5'-phosphate from pyridoxamine 5'-phosphate: step 1/1.</text>
</comment>
<evidence type="ECO:0000256" key="7">
    <source>
        <dbReference type="ARBA" id="ARBA00012801"/>
    </source>
</evidence>
<comment type="subunit">
    <text evidence="6">Homodimer.</text>
</comment>
<evidence type="ECO:0000256" key="11">
    <source>
        <dbReference type="ARBA" id="ARBA00023096"/>
    </source>
</evidence>
<evidence type="ECO:0000256" key="5">
    <source>
        <dbReference type="ARBA" id="ARBA00007301"/>
    </source>
</evidence>
<evidence type="ECO:0000313" key="14">
    <source>
        <dbReference type="Proteomes" id="UP000694867"/>
    </source>
</evidence>
<organism evidence="14 15">
    <name type="scientific">Galendromus occidentalis</name>
    <name type="common">western predatory mite</name>
    <dbReference type="NCBI Taxonomy" id="34638"/>
    <lineage>
        <taxon>Eukaryota</taxon>
        <taxon>Metazoa</taxon>
        <taxon>Ecdysozoa</taxon>
        <taxon>Arthropoda</taxon>
        <taxon>Chelicerata</taxon>
        <taxon>Arachnida</taxon>
        <taxon>Acari</taxon>
        <taxon>Parasitiformes</taxon>
        <taxon>Mesostigmata</taxon>
        <taxon>Gamasina</taxon>
        <taxon>Phytoseioidea</taxon>
        <taxon>Phytoseiidae</taxon>
        <taxon>Typhlodrominae</taxon>
        <taxon>Galendromus</taxon>
    </lineage>
</organism>
<dbReference type="NCBIfam" id="TIGR00558">
    <property type="entry name" value="pdxH"/>
    <property type="match status" value="1"/>
</dbReference>
<evidence type="ECO:0000256" key="4">
    <source>
        <dbReference type="ARBA" id="ARBA00005037"/>
    </source>
</evidence>
<gene>
    <name evidence="15" type="primary">LOC100902791</name>
</gene>
<accession>A0AAJ6VYQ2</accession>
<dbReference type="Pfam" id="PF10590">
    <property type="entry name" value="PNP_phzG_C"/>
    <property type="match status" value="1"/>
</dbReference>
<evidence type="ECO:0000256" key="9">
    <source>
        <dbReference type="ARBA" id="ARBA00022643"/>
    </source>
</evidence>
<evidence type="ECO:0000256" key="10">
    <source>
        <dbReference type="ARBA" id="ARBA00023002"/>
    </source>
</evidence>
<dbReference type="InterPro" id="IPR019576">
    <property type="entry name" value="Pyridoxamine_oxidase_dimer_C"/>
</dbReference>
<proteinExistence type="inferred from homology"/>
<dbReference type="AlphaFoldDB" id="A0AAJ6VYQ2"/>
<keyword evidence="9" id="KW-0288">FMN</keyword>
<keyword evidence="11" id="KW-0664">Pyridoxine biosynthesis</keyword>
<protein>
    <recommendedName>
        <fullName evidence="7">pyridoxal 5'-phosphate synthase</fullName>
        <ecNumber evidence="7">1.4.3.5</ecNumber>
    </recommendedName>
</protein>
<dbReference type="PROSITE" id="PS01064">
    <property type="entry name" value="PYRIDOX_OXIDASE"/>
    <property type="match status" value="1"/>
</dbReference>
<dbReference type="PIRSF" id="PIRSF000190">
    <property type="entry name" value="Pyd_amn-ph_oxd"/>
    <property type="match status" value="1"/>
</dbReference>
<comment type="function">
    <text evidence="2">Catalyzes the oxidation of either pyridoxine 5'-phosphate (PNP) or pyridoxamine 5'-phosphate (PMP) into pyridoxal 5'-phosphate (PLP).</text>
</comment>
<evidence type="ECO:0000259" key="13">
    <source>
        <dbReference type="Pfam" id="PF10590"/>
    </source>
</evidence>
<reference evidence="15" key="1">
    <citation type="submission" date="2025-08" db="UniProtKB">
        <authorList>
            <consortium name="RefSeq"/>
        </authorList>
    </citation>
    <scope>IDENTIFICATION</scope>
</reference>